<evidence type="ECO:0000256" key="1">
    <source>
        <dbReference type="SAM" id="MobiDB-lite"/>
    </source>
</evidence>
<feature type="compositionally biased region" description="Basic and acidic residues" evidence="1">
    <location>
        <begin position="51"/>
        <end position="89"/>
    </location>
</feature>
<sequence length="679" mass="74019">MPPPSVPSGSLAVQCHHRVELGRRARGQEAEGHPDQRRGQERHHDRRARKGERDGGVDHADHRPGAKRQRDAEHAADQTHEHRLDQKLPDDVAAPRADRHAHADLAGALGHRDQHDVHHPDAADDERDHRDRGDEPGHRLGGGGDRCADGVAVRQEEVLRAVTVQHQRGDLGLRLRHVIAVGDLHPDAVEVILPRHPRHRRGVGDPDVQRRGAEGRAGRAHDADHPHRHMAEDQHLAKRVLAVREEGVAGVLVDHRDLRKLGHVAAVELLTVDGLVGMHGEVIAAHPVHRGRGRDIAMQHVRAVRHRRRDAVGIGLQRDHRGIRGHQRLGLAGIARAKAGARPHGDRIGAERGDVLQNLRLRARAERHHQHHRGDADDDAEHGQERAHPMREHRLQRHREGLARPAQQRAGTAAGGGKAGRALCRPGAAAVAHDPAVADLDLAAGMGGHGRVVGDDDHRVALGVQIEQQRDQLGRAFGVERAGRLVGQDHLAAVDQRTRHRDPLLLAARKLVRPVIEPGAKAKLGQQLGRPRAPAGPALARIDRRHLDIADRIEIAEQLIALEDEAEMLAPQPGERVGVEHADILAGKAVAAGTRPVETAQNVHQRRLARARGADDRDELARPDIEIDVAQDGDRLLAGQEGAADAAHGNQRIGHLTSPSASASGWWCCPPLSGQPRCR</sequence>
<feature type="compositionally biased region" description="Basic and acidic residues" evidence="1">
    <location>
        <begin position="17"/>
        <end position="43"/>
    </location>
</feature>
<evidence type="ECO:0000313" key="2">
    <source>
        <dbReference type="EMBL" id="MPL92315.1"/>
    </source>
</evidence>
<feature type="compositionally biased region" description="Basic and acidic residues" evidence="1">
    <location>
        <begin position="381"/>
        <end position="402"/>
    </location>
</feature>
<feature type="compositionally biased region" description="Low complexity" evidence="1">
    <location>
        <begin position="403"/>
        <end position="412"/>
    </location>
</feature>
<dbReference type="AntiFam" id="ANF00095">
    <property type="entry name" value="Shadow ORF (opposite ABC transporters)"/>
</dbReference>
<dbReference type="EMBL" id="VSSQ01000354">
    <property type="protein sequence ID" value="MPL92315.1"/>
    <property type="molecule type" value="Genomic_DNA"/>
</dbReference>
<gene>
    <name evidence="2" type="ORF">SDC9_38413</name>
</gene>
<feature type="region of interest" description="Disordered" evidence="1">
    <location>
        <begin position="365"/>
        <end position="419"/>
    </location>
</feature>
<accession>A0A644VLZ8</accession>
<feature type="compositionally biased region" description="Basic and acidic residues" evidence="1">
    <location>
        <begin position="202"/>
        <end position="228"/>
    </location>
</feature>
<reference evidence="2" key="1">
    <citation type="submission" date="2019-08" db="EMBL/GenBank/DDBJ databases">
        <authorList>
            <person name="Kucharzyk K."/>
            <person name="Murdoch R.W."/>
            <person name="Higgins S."/>
            <person name="Loffler F."/>
        </authorList>
    </citation>
    <scope>NUCLEOTIDE SEQUENCE</scope>
</reference>
<protein>
    <submittedName>
        <fullName evidence="2">Uncharacterized protein</fullName>
    </submittedName>
</protein>
<proteinExistence type="predicted"/>
<comment type="caution">
    <text evidence="2">The sequence shown here is derived from an EMBL/GenBank/DDBJ whole genome shotgun (WGS) entry which is preliminary data.</text>
</comment>
<feature type="region of interest" description="Disordered" evidence="1">
    <location>
        <begin position="108"/>
        <end position="148"/>
    </location>
</feature>
<feature type="region of interest" description="Disordered" evidence="1">
    <location>
        <begin position="198"/>
        <end position="228"/>
    </location>
</feature>
<feature type="region of interest" description="Disordered" evidence="1">
    <location>
        <begin position="1"/>
        <end position="89"/>
    </location>
</feature>
<feature type="compositionally biased region" description="Basic and acidic residues" evidence="1">
    <location>
        <begin position="110"/>
        <end position="138"/>
    </location>
</feature>
<organism evidence="2">
    <name type="scientific">bioreactor metagenome</name>
    <dbReference type="NCBI Taxonomy" id="1076179"/>
    <lineage>
        <taxon>unclassified sequences</taxon>
        <taxon>metagenomes</taxon>
        <taxon>ecological metagenomes</taxon>
    </lineage>
</organism>
<name>A0A644VLZ8_9ZZZZ</name>
<dbReference type="AlphaFoldDB" id="A0A644VLZ8"/>